<reference evidence="1" key="1">
    <citation type="journal article" date="2019" name="BMC Genomics">
        <title>A new reference genome for Sorghum bicolor reveals high levels of sequence similarity between sweet and grain genotypes: implications for the genetics of sugar metabolism.</title>
        <authorList>
            <person name="Cooper E.A."/>
            <person name="Brenton Z.W."/>
            <person name="Flinn B.S."/>
            <person name="Jenkins J."/>
            <person name="Shu S."/>
            <person name="Flowers D."/>
            <person name="Luo F."/>
            <person name="Wang Y."/>
            <person name="Xia P."/>
            <person name="Barry K."/>
            <person name="Daum C."/>
            <person name="Lipzen A."/>
            <person name="Yoshinaga Y."/>
            <person name="Schmutz J."/>
            <person name="Saski C."/>
            <person name="Vermerris W."/>
            <person name="Kresovich S."/>
        </authorList>
    </citation>
    <scope>NUCLEOTIDE SEQUENCE</scope>
</reference>
<sequence>MTKDCRPKAVLVVVDTSFFCYLISHLTPSSICTNAAPTASKICSLRVLVGVV</sequence>
<name>A0A921QCI9_SORBI</name>
<proteinExistence type="predicted"/>
<comment type="caution">
    <text evidence="1">The sequence shown here is derived from an EMBL/GenBank/DDBJ whole genome shotgun (WGS) entry which is preliminary data.</text>
</comment>
<evidence type="ECO:0000313" key="1">
    <source>
        <dbReference type="EMBL" id="KAG0519288.1"/>
    </source>
</evidence>
<gene>
    <name evidence="1" type="ORF">BDA96_09G251400</name>
</gene>
<dbReference type="AlphaFoldDB" id="A0A921QCI9"/>
<dbReference type="Proteomes" id="UP000807115">
    <property type="component" value="Chromosome 9"/>
</dbReference>
<dbReference type="EMBL" id="CM027688">
    <property type="protein sequence ID" value="KAG0519288.1"/>
    <property type="molecule type" value="Genomic_DNA"/>
</dbReference>
<accession>A0A921QCI9</accession>
<evidence type="ECO:0000313" key="2">
    <source>
        <dbReference type="Proteomes" id="UP000807115"/>
    </source>
</evidence>
<reference evidence="1" key="2">
    <citation type="submission" date="2020-10" db="EMBL/GenBank/DDBJ databases">
        <authorList>
            <person name="Cooper E.A."/>
            <person name="Brenton Z.W."/>
            <person name="Flinn B.S."/>
            <person name="Jenkins J."/>
            <person name="Shu S."/>
            <person name="Flowers D."/>
            <person name="Luo F."/>
            <person name="Wang Y."/>
            <person name="Xia P."/>
            <person name="Barry K."/>
            <person name="Daum C."/>
            <person name="Lipzen A."/>
            <person name="Yoshinaga Y."/>
            <person name="Schmutz J."/>
            <person name="Saski C."/>
            <person name="Vermerris W."/>
            <person name="Kresovich S."/>
        </authorList>
    </citation>
    <scope>NUCLEOTIDE SEQUENCE</scope>
</reference>
<protein>
    <submittedName>
        <fullName evidence="1">Uncharacterized protein</fullName>
    </submittedName>
</protein>
<organism evidence="1 2">
    <name type="scientific">Sorghum bicolor</name>
    <name type="common">Sorghum</name>
    <name type="synonym">Sorghum vulgare</name>
    <dbReference type="NCBI Taxonomy" id="4558"/>
    <lineage>
        <taxon>Eukaryota</taxon>
        <taxon>Viridiplantae</taxon>
        <taxon>Streptophyta</taxon>
        <taxon>Embryophyta</taxon>
        <taxon>Tracheophyta</taxon>
        <taxon>Spermatophyta</taxon>
        <taxon>Magnoliopsida</taxon>
        <taxon>Liliopsida</taxon>
        <taxon>Poales</taxon>
        <taxon>Poaceae</taxon>
        <taxon>PACMAD clade</taxon>
        <taxon>Panicoideae</taxon>
        <taxon>Andropogonodae</taxon>
        <taxon>Andropogoneae</taxon>
        <taxon>Sorghinae</taxon>
        <taxon>Sorghum</taxon>
    </lineage>
</organism>